<proteinExistence type="predicted"/>
<gene>
    <name evidence="2" type="ORF">Tci_447533</name>
</gene>
<accession>A0A699I0D9</accession>
<dbReference type="AlphaFoldDB" id="A0A699I0D9"/>
<evidence type="ECO:0000256" key="1">
    <source>
        <dbReference type="SAM" id="SignalP"/>
    </source>
</evidence>
<organism evidence="2">
    <name type="scientific">Tanacetum cinerariifolium</name>
    <name type="common">Dalmatian daisy</name>
    <name type="synonym">Chrysanthemum cinerariifolium</name>
    <dbReference type="NCBI Taxonomy" id="118510"/>
    <lineage>
        <taxon>Eukaryota</taxon>
        <taxon>Viridiplantae</taxon>
        <taxon>Streptophyta</taxon>
        <taxon>Embryophyta</taxon>
        <taxon>Tracheophyta</taxon>
        <taxon>Spermatophyta</taxon>
        <taxon>Magnoliopsida</taxon>
        <taxon>eudicotyledons</taxon>
        <taxon>Gunneridae</taxon>
        <taxon>Pentapetalae</taxon>
        <taxon>asterids</taxon>
        <taxon>campanulids</taxon>
        <taxon>Asterales</taxon>
        <taxon>Asteraceae</taxon>
        <taxon>Asteroideae</taxon>
        <taxon>Anthemideae</taxon>
        <taxon>Anthemidinae</taxon>
        <taxon>Tanacetum</taxon>
    </lineage>
</organism>
<dbReference type="EMBL" id="BKCJ010206660">
    <property type="protein sequence ID" value="GEY75559.1"/>
    <property type="molecule type" value="Genomic_DNA"/>
</dbReference>
<evidence type="ECO:0000313" key="2">
    <source>
        <dbReference type="EMBL" id="GEY75559.1"/>
    </source>
</evidence>
<name>A0A699I0D9_TANCI</name>
<comment type="caution">
    <text evidence="2">The sequence shown here is derived from an EMBL/GenBank/DDBJ whole genome shotgun (WGS) entry which is preliminary data.</text>
</comment>
<protein>
    <submittedName>
        <fullName evidence="2">Uncharacterized protein</fullName>
    </submittedName>
</protein>
<feature type="signal peptide" evidence="1">
    <location>
        <begin position="1"/>
        <end position="17"/>
    </location>
</feature>
<sequence>MVQFLMMAVVRRLWLMADEDDDGGEVEGDGGMEMAADVVVADEDGGDVVGWEMVTEAMTAVVGGDSDSGHGDGGVAVIWPESGDGAGNLEMRGENFDG</sequence>
<feature type="chain" id="PRO_5025586853" evidence="1">
    <location>
        <begin position="18"/>
        <end position="98"/>
    </location>
</feature>
<keyword evidence="1" id="KW-0732">Signal</keyword>
<reference evidence="2" key="1">
    <citation type="journal article" date="2019" name="Sci. Rep.">
        <title>Draft genome of Tanacetum cinerariifolium, the natural source of mosquito coil.</title>
        <authorList>
            <person name="Yamashiro T."/>
            <person name="Shiraishi A."/>
            <person name="Satake H."/>
            <person name="Nakayama K."/>
        </authorList>
    </citation>
    <scope>NUCLEOTIDE SEQUENCE</scope>
</reference>